<evidence type="ECO:0000256" key="2">
    <source>
        <dbReference type="ARBA" id="ARBA00022729"/>
    </source>
</evidence>
<evidence type="ECO:0000256" key="4">
    <source>
        <dbReference type="ARBA" id="ARBA00023180"/>
    </source>
</evidence>
<keyword evidence="2" id="KW-0732">Signal</keyword>
<evidence type="ECO:0000313" key="6">
    <source>
        <dbReference type="EMBL" id="KAG2633605.1"/>
    </source>
</evidence>
<dbReference type="SUPFAM" id="SSF47699">
    <property type="entry name" value="Bifunctional inhibitor/lipid-transfer protein/seed storage 2S albumin"/>
    <property type="match status" value="1"/>
</dbReference>
<evidence type="ECO:0000256" key="3">
    <source>
        <dbReference type="ARBA" id="ARBA00023157"/>
    </source>
</evidence>
<comment type="similarity">
    <text evidence="1">Belongs to the plant LTP family.</text>
</comment>
<comment type="caution">
    <text evidence="6">The sequence shown here is derived from an EMBL/GenBank/DDBJ whole genome shotgun (WGS) entry which is preliminary data.</text>
</comment>
<dbReference type="InterPro" id="IPR016140">
    <property type="entry name" value="Bifunc_inhib/LTP/seed_store"/>
</dbReference>
<dbReference type="Gene3D" id="1.10.110.10">
    <property type="entry name" value="Plant lipid-transfer and hydrophobic proteins"/>
    <property type="match status" value="1"/>
</dbReference>
<sequence length="222" mass="23735">MQQSYCSTRNKAQTQRHARRLMAPSSKYTLMLIAVLVAFAVVLQQPSSAIRAEGAPAADPEAAPPSCGGIPPLPPQPMECRPWLMRMMPCARFITNSSVYAPEPTCCGGFNSMFAYGTVTCLCHVVNGDVGHDPRAHGGALLRVRPRRARRVTCRSVQPDGRCASDRPSESTTVDAIAVASAGVVGHAFSLFSCIFLEVANIIVVQISSVLTKSAHLVAGWP</sequence>
<evidence type="ECO:0000259" key="5">
    <source>
        <dbReference type="Pfam" id="PF14368"/>
    </source>
</evidence>
<organism evidence="6 7">
    <name type="scientific">Panicum virgatum</name>
    <name type="common">Blackwell switchgrass</name>
    <dbReference type="NCBI Taxonomy" id="38727"/>
    <lineage>
        <taxon>Eukaryota</taxon>
        <taxon>Viridiplantae</taxon>
        <taxon>Streptophyta</taxon>
        <taxon>Embryophyta</taxon>
        <taxon>Tracheophyta</taxon>
        <taxon>Spermatophyta</taxon>
        <taxon>Magnoliopsida</taxon>
        <taxon>Liliopsida</taxon>
        <taxon>Poales</taxon>
        <taxon>Poaceae</taxon>
        <taxon>PACMAD clade</taxon>
        <taxon>Panicoideae</taxon>
        <taxon>Panicodae</taxon>
        <taxon>Paniceae</taxon>
        <taxon>Panicinae</taxon>
        <taxon>Panicum</taxon>
        <taxon>Panicum sect. Hiantes</taxon>
    </lineage>
</organism>
<keyword evidence="3" id="KW-1015">Disulfide bond</keyword>
<dbReference type="Proteomes" id="UP000823388">
    <property type="component" value="Chromosome 2N"/>
</dbReference>
<dbReference type="AlphaFoldDB" id="A0A8T0VGH4"/>
<dbReference type="PANTHER" id="PTHR33044">
    <property type="entry name" value="BIFUNCTIONAL INHIBITOR/LIPID-TRANSFER PROTEIN/SEED STORAGE 2S ALBUMIN SUPERFAMILY PROTEIN-RELATED"/>
    <property type="match status" value="1"/>
</dbReference>
<evidence type="ECO:0000256" key="1">
    <source>
        <dbReference type="ARBA" id="ARBA00009748"/>
    </source>
</evidence>
<protein>
    <recommendedName>
        <fullName evidence="5">Bifunctional inhibitor/plant lipid transfer protein/seed storage helical domain-containing protein</fullName>
    </recommendedName>
</protein>
<dbReference type="Pfam" id="PF14368">
    <property type="entry name" value="LTP_2"/>
    <property type="match status" value="1"/>
</dbReference>
<accession>A0A8T0VGH4</accession>
<reference evidence="6" key="1">
    <citation type="submission" date="2020-05" db="EMBL/GenBank/DDBJ databases">
        <title>WGS assembly of Panicum virgatum.</title>
        <authorList>
            <person name="Lovell J.T."/>
            <person name="Jenkins J."/>
            <person name="Shu S."/>
            <person name="Juenger T.E."/>
            <person name="Schmutz J."/>
        </authorList>
    </citation>
    <scope>NUCLEOTIDE SEQUENCE</scope>
    <source>
        <strain evidence="6">AP13</strain>
    </source>
</reference>
<keyword evidence="7" id="KW-1185">Reference proteome</keyword>
<dbReference type="EMBL" id="CM029040">
    <property type="protein sequence ID" value="KAG2633605.1"/>
    <property type="molecule type" value="Genomic_DNA"/>
</dbReference>
<keyword evidence="4" id="KW-0325">Glycoprotein</keyword>
<name>A0A8T0VGH4_PANVG</name>
<evidence type="ECO:0000313" key="7">
    <source>
        <dbReference type="Proteomes" id="UP000823388"/>
    </source>
</evidence>
<dbReference type="CDD" id="cd00010">
    <property type="entry name" value="AAI_LTSS"/>
    <property type="match status" value="1"/>
</dbReference>
<gene>
    <name evidence="6" type="ORF">PVAP13_2NG236500</name>
</gene>
<feature type="domain" description="Bifunctional inhibitor/plant lipid transfer protein/seed storage helical" evidence="5">
    <location>
        <begin position="76"/>
        <end position="128"/>
    </location>
</feature>
<proteinExistence type="inferred from homology"/>
<dbReference type="InterPro" id="IPR043325">
    <property type="entry name" value="LTSS"/>
</dbReference>
<dbReference type="InterPro" id="IPR036312">
    <property type="entry name" value="Bifun_inhib/LTP/seed_sf"/>
</dbReference>